<gene>
    <name evidence="2" type="ORF">WN944_027959</name>
</gene>
<feature type="compositionally biased region" description="Basic residues" evidence="1">
    <location>
        <begin position="274"/>
        <end position="285"/>
    </location>
</feature>
<dbReference type="AlphaFoldDB" id="A0AAP0LJM6"/>
<dbReference type="EMBL" id="JBCGBO010000025">
    <property type="protein sequence ID" value="KAK9175948.1"/>
    <property type="molecule type" value="Genomic_DNA"/>
</dbReference>
<dbReference type="Proteomes" id="UP001428341">
    <property type="component" value="Unassembled WGS sequence"/>
</dbReference>
<feature type="compositionally biased region" description="Basic residues" evidence="1">
    <location>
        <begin position="95"/>
        <end position="104"/>
    </location>
</feature>
<feature type="compositionally biased region" description="Basic residues" evidence="1">
    <location>
        <begin position="59"/>
        <end position="68"/>
    </location>
</feature>
<feature type="region of interest" description="Disordered" evidence="1">
    <location>
        <begin position="59"/>
        <end position="118"/>
    </location>
</feature>
<evidence type="ECO:0000256" key="1">
    <source>
        <dbReference type="SAM" id="MobiDB-lite"/>
    </source>
</evidence>
<evidence type="ECO:0000313" key="2">
    <source>
        <dbReference type="EMBL" id="KAK9175948.1"/>
    </source>
</evidence>
<keyword evidence="3" id="KW-1185">Reference proteome</keyword>
<dbReference type="PANTHER" id="PTHR48227">
    <property type="entry name" value="DNA TOPOISOMERASE 1-LIKE"/>
    <property type="match status" value="1"/>
</dbReference>
<organism evidence="2 3">
    <name type="scientific">Citrus x changshan-huyou</name>
    <dbReference type="NCBI Taxonomy" id="2935761"/>
    <lineage>
        <taxon>Eukaryota</taxon>
        <taxon>Viridiplantae</taxon>
        <taxon>Streptophyta</taxon>
        <taxon>Embryophyta</taxon>
        <taxon>Tracheophyta</taxon>
        <taxon>Spermatophyta</taxon>
        <taxon>Magnoliopsida</taxon>
        <taxon>eudicotyledons</taxon>
        <taxon>Gunneridae</taxon>
        <taxon>Pentapetalae</taxon>
        <taxon>rosids</taxon>
        <taxon>malvids</taxon>
        <taxon>Sapindales</taxon>
        <taxon>Rutaceae</taxon>
        <taxon>Aurantioideae</taxon>
        <taxon>Citrus</taxon>
    </lineage>
</organism>
<reference evidence="2 3" key="1">
    <citation type="submission" date="2024-05" db="EMBL/GenBank/DDBJ databases">
        <title>Haplotype-resolved chromosome-level genome assembly of Huyou (Citrus changshanensis).</title>
        <authorList>
            <person name="Miao C."/>
            <person name="Chen W."/>
            <person name="Wu Y."/>
            <person name="Wang L."/>
            <person name="Zhao S."/>
            <person name="Grierson D."/>
            <person name="Xu C."/>
            <person name="Chen K."/>
        </authorList>
    </citation>
    <scope>NUCLEOTIDE SEQUENCE [LARGE SCALE GENOMIC DNA]</scope>
    <source>
        <strain evidence="2">01-14</strain>
        <tissue evidence="2">Leaf</tissue>
    </source>
</reference>
<name>A0AAP0LJM6_9ROSI</name>
<accession>A0AAP0LJM6</accession>
<sequence length="285" mass="32432">MKSVKGQVLSTTPISISKAAKILSKFVYADTSASQAVCAYLRRASASFNELNQLHKELKSHRKHKITKSKIVTEDGEPTQSFISNRSDGEESERKNHKKKKKKKKEEQRGWVGDTVENEGETVEDKVRIKIEESDLGVEAGKSKHEKKRGEVGILKEVKSKVKIEEDGNVGIEDDGRKKHKKSKGQNVGKVGFLEEQKNRIKIEEDGDMGMENVRKKHKKKRETGGYEVGEMKENGSGIIVEEEEGKKKKKKKNRKSEEIEEGRETNLEEFQSKKKKKRKIEGEI</sequence>
<feature type="region of interest" description="Disordered" evidence="1">
    <location>
        <begin position="170"/>
        <end position="189"/>
    </location>
</feature>
<feature type="compositionally biased region" description="Basic and acidic residues" evidence="1">
    <location>
        <begin position="263"/>
        <end position="273"/>
    </location>
</feature>
<comment type="caution">
    <text evidence="2">The sequence shown here is derived from an EMBL/GenBank/DDBJ whole genome shotgun (WGS) entry which is preliminary data.</text>
</comment>
<protein>
    <submittedName>
        <fullName evidence="2">Uncharacterized protein</fullName>
    </submittedName>
</protein>
<feature type="region of interest" description="Disordered" evidence="1">
    <location>
        <begin position="215"/>
        <end position="285"/>
    </location>
</feature>
<dbReference type="PANTHER" id="PTHR48227:SF1">
    <property type="entry name" value="DNA LIGASE 1-LIKE"/>
    <property type="match status" value="1"/>
</dbReference>
<evidence type="ECO:0000313" key="3">
    <source>
        <dbReference type="Proteomes" id="UP001428341"/>
    </source>
</evidence>
<proteinExistence type="predicted"/>